<dbReference type="EMBL" id="JAIQCV010000011">
    <property type="protein sequence ID" value="KAH1046988.1"/>
    <property type="molecule type" value="Genomic_DNA"/>
</dbReference>
<feature type="compositionally biased region" description="Basic residues" evidence="1">
    <location>
        <begin position="82"/>
        <end position="95"/>
    </location>
</feature>
<dbReference type="Proteomes" id="UP000828251">
    <property type="component" value="Unassembled WGS sequence"/>
</dbReference>
<comment type="caution">
    <text evidence="2">The sequence shown here is derived from an EMBL/GenBank/DDBJ whole genome shotgun (WGS) entry which is preliminary data.</text>
</comment>
<organism evidence="2 3">
    <name type="scientific">Gossypium stocksii</name>
    <dbReference type="NCBI Taxonomy" id="47602"/>
    <lineage>
        <taxon>Eukaryota</taxon>
        <taxon>Viridiplantae</taxon>
        <taxon>Streptophyta</taxon>
        <taxon>Embryophyta</taxon>
        <taxon>Tracheophyta</taxon>
        <taxon>Spermatophyta</taxon>
        <taxon>Magnoliopsida</taxon>
        <taxon>eudicotyledons</taxon>
        <taxon>Gunneridae</taxon>
        <taxon>Pentapetalae</taxon>
        <taxon>rosids</taxon>
        <taxon>malvids</taxon>
        <taxon>Malvales</taxon>
        <taxon>Malvaceae</taxon>
        <taxon>Malvoideae</taxon>
        <taxon>Gossypium</taxon>
    </lineage>
</organism>
<accession>A0A9D3UKX3</accession>
<evidence type="ECO:0000256" key="1">
    <source>
        <dbReference type="SAM" id="MobiDB-lite"/>
    </source>
</evidence>
<feature type="region of interest" description="Disordered" evidence="1">
    <location>
        <begin position="72"/>
        <end position="95"/>
    </location>
</feature>
<protein>
    <submittedName>
        <fullName evidence="2">Uncharacterized protein</fullName>
    </submittedName>
</protein>
<reference evidence="2 3" key="1">
    <citation type="journal article" date="2021" name="Plant Biotechnol. J.">
        <title>Multi-omics assisted identification of the key and species-specific regulatory components of drought-tolerant mechanisms in Gossypium stocksii.</title>
        <authorList>
            <person name="Yu D."/>
            <person name="Ke L."/>
            <person name="Zhang D."/>
            <person name="Wu Y."/>
            <person name="Sun Y."/>
            <person name="Mei J."/>
            <person name="Sun J."/>
            <person name="Sun Y."/>
        </authorList>
    </citation>
    <scope>NUCLEOTIDE SEQUENCE [LARGE SCALE GENOMIC DNA]</scope>
    <source>
        <strain evidence="3">cv. E1</strain>
        <tissue evidence="2">Leaf</tissue>
    </source>
</reference>
<feature type="non-terminal residue" evidence="2">
    <location>
        <position position="95"/>
    </location>
</feature>
<dbReference type="AlphaFoldDB" id="A0A9D3UKX3"/>
<keyword evidence="3" id="KW-1185">Reference proteome</keyword>
<evidence type="ECO:0000313" key="2">
    <source>
        <dbReference type="EMBL" id="KAH1046988.1"/>
    </source>
</evidence>
<evidence type="ECO:0000313" key="3">
    <source>
        <dbReference type="Proteomes" id="UP000828251"/>
    </source>
</evidence>
<gene>
    <name evidence="2" type="ORF">J1N35_037772</name>
</gene>
<proteinExistence type="predicted"/>
<sequence length="95" mass="10471">MNSQQKPNTLVKEHVLKLMGFFVEAKDNKAKLDDHLQIGEQCAYFDSAHEGITIYELMLNGGKSVQEKPKANLVVGSSSSKGKQKPKGKKKPTKA</sequence>
<name>A0A9D3UKX3_9ROSI</name>